<organism evidence="3 4">
    <name type="scientific">Helicobacter aurati</name>
    <dbReference type="NCBI Taxonomy" id="137778"/>
    <lineage>
        <taxon>Bacteria</taxon>
        <taxon>Pseudomonadati</taxon>
        <taxon>Campylobacterota</taxon>
        <taxon>Epsilonproteobacteria</taxon>
        <taxon>Campylobacterales</taxon>
        <taxon>Helicobacteraceae</taxon>
        <taxon>Helicobacter</taxon>
    </lineage>
</organism>
<dbReference type="RefSeq" id="WP_115582587.1">
    <property type="nucleotide sequence ID" value="NZ_NXLW01000018.1"/>
</dbReference>
<feature type="transmembrane region" description="Helical" evidence="1">
    <location>
        <begin position="79"/>
        <end position="98"/>
    </location>
</feature>
<sequence>MQKKIEQLQARLTDLLDKESLNQTELLQDSKEWDSLSKIAIIAFVEKTYQVSLSLNELNDTKTLQDIALLIQAKESRKYGGGGGSPFSISVLLWQFGFFAFEKIFSFFFFFLQGFQKFFFFFFF</sequence>
<protein>
    <recommendedName>
        <fullName evidence="2">Carrier domain-containing protein</fullName>
    </recommendedName>
</protein>
<feature type="domain" description="Carrier" evidence="2">
    <location>
        <begin position="1"/>
        <end position="75"/>
    </location>
</feature>
<dbReference type="SUPFAM" id="SSF47336">
    <property type="entry name" value="ACP-like"/>
    <property type="match status" value="1"/>
</dbReference>
<dbReference type="PROSITE" id="PS50075">
    <property type="entry name" value="CARRIER"/>
    <property type="match status" value="1"/>
</dbReference>
<evidence type="ECO:0000256" key="1">
    <source>
        <dbReference type="SAM" id="Phobius"/>
    </source>
</evidence>
<dbReference type="AlphaFoldDB" id="A0A3D8J1F8"/>
<evidence type="ECO:0000313" key="3">
    <source>
        <dbReference type="EMBL" id="RDU70611.1"/>
    </source>
</evidence>
<proteinExistence type="predicted"/>
<dbReference type="EMBL" id="NXLW01000018">
    <property type="protein sequence ID" value="RDU70611.1"/>
    <property type="molecule type" value="Genomic_DNA"/>
</dbReference>
<reference evidence="3 4" key="1">
    <citation type="submission" date="2018-04" db="EMBL/GenBank/DDBJ databases">
        <title>Novel Campyloabacter and Helicobacter Species and Strains.</title>
        <authorList>
            <person name="Mannion A.J."/>
            <person name="Shen Z."/>
            <person name="Fox J.G."/>
        </authorList>
    </citation>
    <scope>NUCLEOTIDE SEQUENCE [LARGE SCALE GENOMIC DNA]</scope>
    <source>
        <strain evidence="3 4">MIT 97-5075</strain>
    </source>
</reference>
<evidence type="ECO:0000313" key="4">
    <source>
        <dbReference type="Proteomes" id="UP000256424"/>
    </source>
</evidence>
<dbReference type="InterPro" id="IPR009081">
    <property type="entry name" value="PP-bd_ACP"/>
</dbReference>
<keyword evidence="1" id="KW-1133">Transmembrane helix</keyword>
<keyword evidence="1" id="KW-0472">Membrane</keyword>
<dbReference type="Gene3D" id="1.10.1200.10">
    <property type="entry name" value="ACP-like"/>
    <property type="match status" value="1"/>
</dbReference>
<keyword evidence="4" id="KW-1185">Reference proteome</keyword>
<name>A0A3D8J1F8_9HELI</name>
<comment type="caution">
    <text evidence="3">The sequence shown here is derived from an EMBL/GenBank/DDBJ whole genome shotgun (WGS) entry which is preliminary data.</text>
</comment>
<evidence type="ECO:0000259" key="2">
    <source>
        <dbReference type="PROSITE" id="PS50075"/>
    </source>
</evidence>
<accession>A0A3D8J1F8</accession>
<keyword evidence="1" id="KW-0812">Transmembrane</keyword>
<gene>
    <name evidence="3" type="ORF">CQA66_07815</name>
</gene>
<dbReference type="Proteomes" id="UP000256424">
    <property type="component" value="Unassembled WGS sequence"/>
</dbReference>
<dbReference type="InterPro" id="IPR036736">
    <property type="entry name" value="ACP-like_sf"/>
</dbReference>